<dbReference type="Pfam" id="PF17863">
    <property type="entry name" value="AAA_lid_2"/>
    <property type="match status" value="1"/>
</dbReference>
<evidence type="ECO:0000313" key="6">
    <source>
        <dbReference type="EMBL" id="OFW55452.1"/>
    </source>
</evidence>
<dbReference type="InterPro" id="IPR036465">
    <property type="entry name" value="vWFA_dom_sf"/>
</dbReference>
<dbReference type="SMART" id="SM00382">
    <property type="entry name" value="AAA"/>
    <property type="match status" value="1"/>
</dbReference>
<dbReference type="SUPFAM" id="SSF52540">
    <property type="entry name" value="P-loop containing nucleoside triphosphate hydrolases"/>
    <property type="match status" value="1"/>
</dbReference>
<dbReference type="STRING" id="1797197.A2Y75_08970"/>
<dbReference type="SMART" id="SM00327">
    <property type="entry name" value="VWA"/>
    <property type="match status" value="1"/>
</dbReference>
<sequence>MKYDRFLYPFSAIVGQEKMKRSLLVNAVDFRIGGLLIKGERGTAKSSAARSLAELLPEMDAVMDCPFSCNPHNNEEMCDCCLATWEDAQPLPLTTRPASFITLPLNATEDRVVGTLDLERALKEGTKDFEPGLLAAANRSILYVDEVNLLDDHIVDILLDAAAMGVNIVEREAVSYSHPASFLLIGTMNPEEGDLRPQLEDRFGLCIEVKGESDAASRIEIMRRRNAFLADPEVFRAEFEPQQREVREKIVSARKLLPQVEIDDAVLELVSNIAVELGVCGHRADIATCRAAMALAAFEGSLNVTQEHALEAAEMAFPHRLGKTPFDHPKGMECLREVIEKKGKLINLPGSEGSHALIPLASRSLPLEIKPSERTEKKFLRMKPASGPEDTPILEGQVVKSLKSASGKRNTAVADSQDGRRVGHTIPEANQTLKAGNVAIDATLRAAAARSASQQKPFEIAREDLRKAVRRRKVGNLILFVLDASASMGSREKIESTRKVVSDLLVDAYQKRDKVGLISFRDDGAQLVLTPTSSAQIAKIRLKELATGGATPLSHGLALALEVAKRELKRNTGISPLLVLITDGYGNVAYTEKDPVKESLLLAGKIRDEKIASVVFDTSASFLLKRTGTVITHARRIADAMGARYYPLGNTMEPKEMLDRLGKSLGT</sequence>
<dbReference type="Pfam" id="PF13519">
    <property type="entry name" value="VWA_2"/>
    <property type="match status" value="1"/>
</dbReference>
<dbReference type="Gene3D" id="3.40.50.410">
    <property type="entry name" value="von Willebrand factor, type A domain"/>
    <property type="match status" value="1"/>
</dbReference>
<dbReference type="AlphaFoldDB" id="A0A1F2WF30"/>
<evidence type="ECO:0000313" key="7">
    <source>
        <dbReference type="Proteomes" id="UP000177876"/>
    </source>
</evidence>
<comment type="caution">
    <text evidence="6">The sequence shown here is derived from an EMBL/GenBank/DDBJ whole genome shotgun (WGS) entry which is preliminary data.</text>
</comment>
<protein>
    <recommendedName>
        <fullName evidence="4">Mg-protoporphyrin IX chelatase</fullName>
    </recommendedName>
</protein>
<gene>
    <name evidence="6" type="ORF">A2Y75_08970</name>
</gene>
<evidence type="ECO:0000256" key="4">
    <source>
        <dbReference type="ARBA" id="ARBA00030759"/>
    </source>
</evidence>
<accession>A0A1F2WF30</accession>
<dbReference type="EMBL" id="MELK01000053">
    <property type="protein sequence ID" value="OFW55452.1"/>
    <property type="molecule type" value="Genomic_DNA"/>
</dbReference>
<feature type="domain" description="VWFA" evidence="5">
    <location>
        <begin position="477"/>
        <end position="661"/>
    </location>
</feature>
<dbReference type="PROSITE" id="PS50234">
    <property type="entry name" value="VWFA"/>
    <property type="match status" value="1"/>
</dbReference>
<name>A0A1F2WF30_9ACTN</name>
<evidence type="ECO:0000256" key="1">
    <source>
        <dbReference type="ARBA" id="ARBA00005799"/>
    </source>
</evidence>
<dbReference type="CDD" id="cd01451">
    <property type="entry name" value="vWA_Magnesium_chelatase"/>
    <property type="match status" value="1"/>
</dbReference>
<dbReference type="InterPro" id="IPR000523">
    <property type="entry name" value="Mg_chelatse_chII-like_cat_dom"/>
</dbReference>
<dbReference type="Proteomes" id="UP000177876">
    <property type="component" value="Unassembled WGS sequence"/>
</dbReference>
<dbReference type="InterPro" id="IPR002035">
    <property type="entry name" value="VWF_A"/>
</dbReference>
<dbReference type="InterPro" id="IPR052989">
    <property type="entry name" value="Mg-chelatase_DI-like"/>
</dbReference>
<dbReference type="InterPro" id="IPR041702">
    <property type="entry name" value="BchD/ChlD_VWA"/>
</dbReference>
<dbReference type="InterPro" id="IPR027417">
    <property type="entry name" value="P-loop_NTPase"/>
</dbReference>
<dbReference type="PANTHER" id="PTHR35023:SF1">
    <property type="entry name" value="MG-PROTOPORPHYRIN IX CHELATASE"/>
    <property type="match status" value="1"/>
</dbReference>
<keyword evidence="2" id="KW-0547">Nucleotide-binding</keyword>
<dbReference type="InterPro" id="IPR041628">
    <property type="entry name" value="ChlI/MoxR_AAA_lid"/>
</dbReference>
<evidence type="ECO:0000259" key="5">
    <source>
        <dbReference type="PROSITE" id="PS50234"/>
    </source>
</evidence>
<dbReference type="PANTHER" id="PTHR35023">
    <property type="entry name" value="CHELATASE-RELATED"/>
    <property type="match status" value="1"/>
</dbReference>
<dbReference type="Pfam" id="PF01078">
    <property type="entry name" value="Mg_chelatase"/>
    <property type="match status" value="1"/>
</dbReference>
<comment type="similarity">
    <text evidence="1">Belongs to the Mg-chelatase subunits D/I family.</text>
</comment>
<reference evidence="6 7" key="1">
    <citation type="journal article" date="2016" name="Nat. Commun.">
        <title>Thousands of microbial genomes shed light on interconnected biogeochemical processes in an aquifer system.</title>
        <authorList>
            <person name="Anantharaman K."/>
            <person name="Brown C.T."/>
            <person name="Hug L.A."/>
            <person name="Sharon I."/>
            <person name="Castelle C.J."/>
            <person name="Probst A.J."/>
            <person name="Thomas B.C."/>
            <person name="Singh A."/>
            <person name="Wilkins M.J."/>
            <person name="Karaoz U."/>
            <person name="Brodie E.L."/>
            <person name="Williams K.H."/>
            <person name="Hubbard S.S."/>
            <person name="Banfield J.F."/>
        </authorList>
    </citation>
    <scope>NUCLEOTIDE SEQUENCE [LARGE SCALE GENOMIC DNA]</scope>
</reference>
<dbReference type="GO" id="GO:0005524">
    <property type="term" value="F:ATP binding"/>
    <property type="evidence" value="ECO:0007669"/>
    <property type="project" value="UniProtKB-KW"/>
</dbReference>
<keyword evidence="3" id="KW-0067">ATP-binding</keyword>
<dbReference type="Gene3D" id="3.40.50.300">
    <property type="entry name" value="P-loop containing nucleotide triphosphate hydrolases"/>
    <property type="match status" value="1"/>
</dbReference>
<dbReference type="Gene3D" id="1.10.8.80">
    <property type="entry name" value="Magnesium chelatase subunit I, C-Terminal domain"/>
    <property type="match status" value="1"/>
</dbReference>
<proteinExistence type="inferred from homology"/>
<organism evidence="6 7">
    <name type="scientific">Candidatus Solincola sediminis</name>
    <dbReference type="NCBI Taxonomy" id="1797199"/>
    <lineage>
        <taxon>Bacteria</taxon>
        <taxon>Bacillati</taxon>
        <taxon>Actinomycetota</taxon>
        <taxon>Candidatus Geothermincolia</taxon>
        <taxon>Candidatus Geothermincolales</taxon>
        <taxon>Candidatus Geothermincolaceae</taxon>
        <taxon>Candidatus Solincola</taxon>
    </lineage>
</organism>
<dbReference type="InterPro" id="IPR003593">
    <property type="entry name" value="AAA+_ATPase"/>
</dbReference>
<dbReference type="SUPFAM" id="SSF53300">
    <property type="entry name" value="vWA-like"/>
    <property type="match status" value="1"/>
</dbReference>
<evidence type="ECO:0000256" key="3">
    <source>
        <dbReference type="ARBA" id="ARBA00022840"/>
    </source>
</evidence>
<evidence type="ECO:0000256" key="2">
    <source>
        <dbReference type="ARBA" id="ARBA00022741"/>
    </source>
</evidence>